<sequence length="81" mass="9504">MQEFAREPDGPIGPDDLDMLQRTFDRVCIWCDIPRYGKRADRLARHITGQFRRGIADERVLFENAMWLEQQGGSTRHRADN</sequence>
<dbReference type="OrthoDB" id="8100807at2"/>
<dbReference type="KEGG" id="eah:FA04_09730"/>
<reference evidence="1" key="1">
    <citation type="submission" date="2022-06" db="EMBL/GenBank/DDBJ databases">
        <title>Physiological and biochemical characterization and genomic elucidation of a strain of the genus Ensifer adhaerens M8 that combines arsenic oxidation and chromium reduction.</title>
        <authorList>
            <person name="Li X."/>
            <person name="Yu c."/>
        </authorList>
    </citation>
    <scope>NUCLEOTIDE SEQUENCE</scope>
    <source>
        <strain evidence="1">M8</strain>
    </source>
</reference>
<dbReference type="GeneID" id="29519486"/>
<dbReference type="Proteomes" id="UP001214094">
    <property type="component" value="Chromosome"/>
</dbReference>
<evidence type="ECO:0000313" key="1">
    <source>
        <dbReference type="EMBL" id="USJ21672.1"/>
    </source>
</evidence>
<dbReference type="EMBL" id="CP098807">
    <property type="protein sequence ID" value="USJ21672.1"/>
    <property type="molecule type" value="Genomic_DNA"/>
</dbReference>
<gene>
    <name evidence="1" type="ORF">NE863_10060</name>
    <name evidence="2" type="ORF">P4B07_09910</name>
</gene>
<proteinExistence type="predicted"/>
<dbReference type="Proteomes" id="UP001055460">
    <property type="component" value="Chromosome"/>
</dbReference>
<protein>
    <submittedName>
        <fullName evidence="1">Uncharacterized protein</fullName>
    </submittedName>
</protein>
<name>A0A9Q8Y5L4_ENSAD</name>
<keyword evidence="4" id="KW-1185">Reference proteome</keyword>
<evidence type="ECO:0000313" key="3">
    <source>
        <dbReference type="Proteomes" id="UP001055460"/>
    </source>
</evidence>
<reference evidence="2 4" key="2">
    <citation type="submission" date="2023-03" db="EMBL/GenBank/DDBJ databases">
        <title>Comparative genome and transcriptome analysis combination mining strategies for increasing vitamin B12 production of Ensifer adhaerens strain.</title>
        <authorList>
            <person name="Yongheng L."/>
        </authorList>
    </citation>
    <scope>NUCLEOTIDE SEQUENCE [LARGE SCALE GENOMIC DNA]</scope>
    <source>
        <strain evidence="2 4">Casida A-T305</strain>
    </source>
</reference>
<accession>A0A9Q8Y5L4</accession>
<dbReference type="RefSeq" id="WP_034793196.1">
    <property type="nucleotide sequence ID" value="NZ_CAXURO020000001.1"/>
</dbReference>
<evidence type="ECO:0000313" key="4">
    <source>
        <dbReference type="Proteomes" id="UP001214094"/>
    </source>
</evidence>
<organism evidence="1 3">
    <name type="scientific">Ensifer adhaerens</name>
    <name type="common">Sinorhizobium morelense</name>
    <dbReference type="NCBI Taxonomy" id="106592"/>
    <lineage>
        <taxon>Bacteria</taxon>
        <taxon>Pseudomonadati</taxon>
        <taxon>Pseudomonadota</taxon>
        <taxon>Alphaproteobacteria</taxon>
        <taxon>Hyphomicrobiales</taxon>
        <taxon>Rhizobiaceae</taxon>
        <taxon>Sinorhizobium/Ensifer group</taxon>
        <taxon>Ensifer</taxon>
    </lineage>
</organism>
<evidence type="ECO:0000313" key="2">
    <source>
        <dbReference type="EMBL" id="WFP92645.1"/>
    </source>
</evidence>
<dbReference type="EMBL" id="CP121308">
    <property type="protein sequence ID" value="WFP92645.1"/>
    <property type="molecule type" value="Genomic_DNA"/>
</dbReference>
<dbReference type="AlphaFoldDB" id="A0A9Q8Y5L4"/>